<sequence>MPTEIIAPLGPEADQWSAVQMWGLVNDIDAARKNGAWPNHVASTVVAATGDGRPVRLIFSRPAQTQEKGWTWDNHYQDEQVMIEFRDDAIYVHGCVNAEHTIIARMVVVFAILTNFAAKNPVSGIAILCSLGDSDGDHQILSFSSRKHHDLLIPDPYFMLTRSYEAERSYIEKHWVDVDHRDPRFYWRGAPSGMGKYENQFDSQRVQLIQFANDPRRSAHFNVRFANANGLDDDVRAALEAMDGIGKPEDQMEITRYAFNIDVDGVSSSWTGFFLKLLVGAPVLKITSDMGYRQWYYDELVADRHYAVVASDLGDFTAISDNLTKDRDAARAIGEAGRALALSFDLKSQIEKTERTIEHAISSPLSMKL</sequence>
<reference evidence="2 3" key="1">
    <citation type="submission" date="2018-10" db="EMBL/GenBank/DDBJ databases">
        <title>Characterization and genome analysis of a novel bacterium Sphingobium yanoikuyae SJTF8 capable of degrading PAHs.</title>
        <authorList>
            <person name="Yin C."/>
            <person name="Xiong W."/>
            <person name="Liang R."/>
        </authorList>
    </citation>
    <scope>NUCLEOTIDE SEQUENCE [LARGE SCALE GENOMIC DNA]</scope>
    <source>
        <strain evidence="2 3">SJTF8</strain>
    </source>
</reference>
<keyword evidence="1" id="KW-0808">Transferase</keyword>
<name>A0A085K5G2_SPHYA</name>
<dbReference type="SMART" id="SM00672">
    <property type="entry name" value="CAP10"/>
    <property type="match status" value="1"/>
</dbReference>
<dbReference type="Proteomes" id="UP000280708">
    <property type="component" value="Chromosome"/>
</dbReference>
<dbReference type="EMBL" id="CP033230">
    <property type="protein sequence ID" value="AYO79264.1"/>
    <property type="molecule type" value="Genomic_DNA"/>
</dbReference>
<evidence type="ECO:0000256" key="1">
    <source>
        <dbReference type="ARBA" id="ARBA00022679"/>
    </source>
</evidence>
<dbReference type="InterPro" id="IPR051091">
    <property type="entry name" value="O-Glucosyltr/Glycosyltrsf_90"/>
</dbReference>
<dbReference type="PANTHER" id="PTHR12203">
    <property type="entry name" value="KDEL LYS-ASP-GLU-LEU CONTAINING - RELATED"/>
    <property type="match status" value="1"/>
</dbReference>
<protein>
    <submittedName>
        <fullName evidence="2">Uncharacterized protein</fullName>
    </submittedName>
</protein>
<evidence type="ECO:0000313" key="3">
    <source>
        <dbReference type="Proteomes" id="UP000280708"/>
    </source>
</evidence>
<organism evidence="2 3">
    <name type="scientific">Sphingobium yanoikuyae</name>
    <name type="common">Sphingomonas yanoikuyae</name>
    <dbReference type="NCBI Taxonomy" id="13690"/>
    <lineage>
        <taxon>Bacteria</taxon>
        <taxon>Pseudomonadati</taxon>
        <taxon>Pseudomonadota</taxon>
        <taxon>Alphaproteobacteria</taxon>
        <taxon>Sphingomonadales</taxon>
        <taxon>Sphingomonadaceae</taxon>
        <taxon>Sphingobium</taxon>
    </lineage>
</organism>
<dbReference type="RefSeq" id="WP_037508983.1">
    <property type="nucleotide sequence ID" value="NZ_CAIGKD010000012.1"/>
</dbReference>
<gene>
    <name evidence="2" type="ORF">EBF16_21715</name>
</gene>
<dbReference type="AlphaFoldDB" id="A0A085K5G2"/>
<accession>A0A085K5G2</accession>
<dbReference type="PANTHER" id="PTHR12203:SF35">
    <property type="entry name" value="PROTEIN O-GLUCOSYLTRANSFERASE 1"/>
    <property type="match status" value="1"/>
</dbReference>
<dbReference type="GO" id="GO:0016740">
    <property type="term" value="F:transferase activity"/>
    <property type="evidence" value="ECO:0007669"/>
    <property type="project" value="UniProtKB-KW"/>
</dbReference>
<proteinExistence type="predicted"/>
<dbReference type="InterPro" id="IPR006598">
    <property type="entry name" value="CAP10"/>
</dbReference>
<evidence type="ECO:0000313" key="2">
    <source>
        <dbReference type="EMBL" id="AYO79264.1"/>
    </source>
</evidence>